<sequence>MPIFKSLAPLMLLLATAAAPPAENAADRRLRALYESYSDWTQKEYGYFEDAKGENQQAAYLPKVDPATQQERADYLTVVLAQLDAIPAGQLSASERVNAFVLRTILDASISDARFREWEMPVNSDTNFWTNLDERNPLDDADAYQRYIARLRDIPRYFDEQIANMRAGQKRGFTPPQVTLVGREGSIASFIKTAARDSAFYAAFNQMPSTIGSAEAARLRAEAAAAIDSAVTPAYRKLLSFWLSEYIPGARQGVSARDLPQGDAYYRAEIREYTTTGLSPEEIHEVGLKEVARIEADMRRTMAESGFKGSFAEFLAFLRTDPQFIARNPDDLLGVSAYAAKRVDGKLGDYFDLLPRRRFTIIPVPEALAPFYTAGRGGLESCQMNTHNLASRPLYNIPALTLHECAPGHSFQAALAEEGKSLPRFRRNIYFSGYGEGWGLYTEWLGIEMGIYRTPYERFGQQSYEMWRAARLVIDTGIHRYGWSRKQAIDYLARHTALSTHEVATEVDRYISWPGQALAYKLGELTIRRVRAEAEKELGTRFDIKKFHTMILSLGAVPLPELEAEVRAFIAASKAGQSTGK</sequence>
<gene>
    <name evidence="2" type="ORF">D3M59_06000</name>
</gene>
<name>A0A418Q3K9_9SPHN</name>
<evidence type="ECO:0000256" key="1">
    <source>
        <dbReference type="SAM" id="SignalP"/>
    </source>
</evidence>
<reference evidence="2 3" key="1">
    <citation type="submission" date="2018-09" db="EMBL/GenBank/DDBJ databases">
        <title>Sphingomonas sp. DAC4.</title>
        <authorList>
            <person name="Seo T."/>
        </authorList>
    </citation>
    <scope>NUCLEOTIDE SEQUENCE [LARGE SCALE GENOMIC DNA]</scope>
    <source>
        <strain evidence="2 3">DAC4</strain>
    </source>
</reference>
<dbReference type="PANTHER" id="PTHR33361">
    <property type="entry name" value="GLR0591 PROTEIN"/>
    <property type="match status" value="1"/>
</dbReference>
<evidence type="ECO:0000313" key="3">
    <source>
        <dbReference type="Proteomes" id="UP000285023"/>
    </source>
</evidence>
<protein>
    <submittedName>
        <fullName evidence="2">DUF885 family protein</fullName>
    </submittedName>
</protein>
<dbReference type="EMBL" id="QXTF01000001">
    <property type="protein sequence ID" value="RIX32487.1"/>
    <property type="molecule type" value="Genomic_DNA"/>
</dbReference>
<dbReference type="AlphaFoldDB" id="A0A418Q3K9"/>
<accession>A0A418Q3K9</accession>
<keyword evidence="3" id="KW-1185">Reference proteome</keyword>
<dbReference type="RefSeq" id="WP_119532478.1">
    <property type="nucleotide sequence ID" value="NZ_QXTF01000001.1"/>
</dbReference>
<dbReference type="InterPro" id="IPR010281">
    <property type="entry name" value="DUF885"/>
</dbReference>
<feature type="chain" id="PRO_5019113350" evidence="1">
    <location>
        <begin position="26"/>
        <end position="581"/>
    </location>
</feature>
<dbReference type="PANTHER" id="PTHR33361:SF2">
    <property type="entry name" value="DUF885 DOMAIN-CONTAINING PROTEIN"/>
    <property type="match status" value="1"/>
</dbReference>
<evidence type="ECO:0000313" key="2">
    <source>
        <dbReference type="EMBL" id="RIX32487.1"/>
    </source>
</evidence>
<organism evidence="2 3">
    <name type="scientific">Sphingomonas edaphi</name>
    <dbReference type="NCBI Taxonomy" id="2315689"/>
    <lineage>
        <taxon>Bacteria</taxon>
        <taxon>Pseudomonadati</taxon>
        <taxon>Pseudomonadota</taxon>
        <taxon>Alphaproteobacteria</taxon>
        <taxon>Sphingomonadales</taxon>
        <taxon>Sphingomonadaceae</taxon>
        <taxon>Sphingomonas</taxon>
    </lineage>
</organism>
<keyword evidence="1" id="KW-0732">Signal</keyword>
<dbReference type="OrthoDB" id="9763405at2"/>
<feature type="signal peptide" evidence="1">
    <location>
        <begin position="1"/>
        <end position="25"/>
    </location>
</feature>
<dbReference type="Pfam" id="PF05960">
    <property type="entry name" value="DUF885"/>
    <property type="match status" value="1"/>
</dbReference>
<dbReference type="Proteomes" id="UP000285023">
    <property type="component" value="Unassembled WGS sequence"/>
</dbReference>
<comment type="caution">
    <text evidence="2">The sequence shown here is derived from an EMBL/GenBank/DDBJ whole genome shotgun (WGS) entry which is preliminary data.</text>
</comment>
<proteinExistence type="predicted"/>